<feature type="compositionally biased region" description="Polar residues" evidence="3">
    <location>
        <begin position="16"/>
        <end position="35"/>
    </location>
</feature>
<dbReference type="PROSITE" id="PS50961">
    <property type="entry name" value="HTH_LA"/>
    <property type="match status" value="1"/>
</dbReference>
<dbReference type="InterPro" id="IPR006630">
    <property type="entry name" value="La_HTH"/>
</dbReference>
<feature type="compositionally biased region" description="Low complexity" evidence="3">
    <location>
        <begin position="370"/>
        <end position="385"/>
    </location>
</feature>
<feature type="region of interest" description="Disordered" evidence="3">
    <location>
        <begin position="777"/>
        <end position="862"/>
    </location>
</feature>
<feature type="compositionally biased region" description="Polar residues" evidence="3">
    <location>
        <begin position="569"/>
        <end position="589"/>
    </location>
</feature>
<feature type="compositionally biased region" description="Low complexity" evidence="3">
    <location>
        <begin position="443"/>
        <end position="455"/>
    </location>
</feature>
<dbReference type="CDD" id="cd07323">
    <property type="entry name" value="LAM"/>
    <property type="match status" value="1"/>
</dbReference>
<evidence type="ECO:0000313" key="5">
    <source>
        <dbReference type="EMBL" id="KAK8095322.1"/>
    </source>
</evidence>
<dbReference type="InterPro" id="IPR036388">
    <property type="entry name" value="WH-like_DNA-bd_sf"/>
</dbReference>
<name>A0AAW0QF00_9PEZI</name>
<feature type="compositionally biased region" description="Low complexity" evidence="3">
    <location>
        <begin position="825"/>
        <end position="836"/>
    </location>
</feature>
<evidence type="ECO:0000256" key="3">
    <source>
        <dbReference type="SAM" id="MobiDB-lite"/>
    </source>
</evidence>
<dbReference type="PANTHER" id="PTHR22792">
    <property type="entry name" value="LUPUS LA PROTEIN-RELATED"/>
    <property type="match status" value="1"/>
</dbReference>
<feature type="compositionally biased region" description="Polar residues" evidence="3">
    <location>
        <begin position="197"/>
        <end position="227"/>
    </location>
</feature>
<proteinExistence type="predicted"/>
<dbReference type="EMBL" id="JAQQWP010000011">
    <property type="protein sequence ID" value="KAK8095322.1"/>
    <property type="molecule type" value="Genomic_DNA"/>
</dbReference>
<feature type="compositionally biased region" description="Gly residues" evidence="3">
    <location>
        <begin position="353"/>
        <end position="363"/>
    </location>
</feature>
<evidence type="ECO:0000259" key="4">
    <source>
        <dbReference type="PROSITE" id="PS50961"/>
    </source>
</evidence>
<dbReference type="InterPro" id="IPR036390">
    <property type="entry name" value="WH_DNA-bd_sf"/>
</dbReference>
<evidence type="ECO:0000256" key="2">
    <source>
        <dbReference type="PROSITE-ProRule" id="PRU00332"/>
    </source>
</evidence>
<dbReference type="GO" id="GO:0010494">
    <property type="term" value="C:cytoplasmic stress granule"/>
    <property type="evidence" value="ECO:0007669"/>
    <property type="project" value="TreeGrafter"/>
</dbReference>
<accession>A0AAW0QF00</accession>
<evidence type="ECO:0000313" key="6">
    <source>
        <dbReference type="Proteomes" id="UP001392437"/>
    </source>
</evidence>
<feature type="region of interest" description="Disordered" evidence="3">
    <location>
        <begin position="10"/>
        <end position="602"/>
    </location>
</feature>
<sequence length="862" mass="91483">MSVSFSYAQAARGQVIGSSAPQTTAADSNNGLATESVTSSAQSTTPSTALSTVSNDIDSAADPAPSQSGQSDLANQVALESDIQNNKEEDTTSVTASVQQPSTQPQNEKKQSPDAVPQGNDRKHRATTSSARGADVSDVKKSGKRNNKKSRGNEKDSEPEQAAEKEKEVEEPKVELADAPLPVVNPWTKRAEVQATKAKTSPAPSVAPQPSNKASHVAGSTSSTVEPRSTRPGASNGVEGHGQQTRMTNGTKGQRKASEVTRDGNKLVPRGNRAGDKNGKDVADSLPSVSDPSSWPTPETAATEVKPQEKDEVKDDNKSDNKSDTGSSQKPKKWEKIDFVPSVNFSTQINRGAGRGGSRGGSRGGRDAGARANTATTTSSAERNNSGTKNAGDKSAEHGPNGTSKRASVDGTMASRDARKSDAAKVPAGVSQINGKAEPFKPSQGAQSSSASEQQHGNEASKGAAGKYEQGSRMAEGQKEPSHQNSKNFQNRGDGSRRGGARGRGGHSNANSLGHHGYAPSSQHFGGPNMAGPNNMTGRQNPYTQNMPPMAYGSAFPGVNPASGHRGPNRSQSASSNTFHPRGQANGSRSYRPPPINNATYDHMMPPAGMAMHAPYYPSEPNTALDLVVNQLEYYFSLDNMCKDIWIRKRMDSQGYVKLEIIREFKRMKQINQDHGLLRYACEVAPSIEFVIGDDQQERVRLREGWQEWVLPNKQRDASVAADPGPQNVYAPVRQHFNAYAPQMMPAHYPMDPNAVYSPGYVEHQYPPYMNGFSFAHPRNTDVGDNPNGQAAPGESRLSATVPEFSPSTSMALGGVQFPHQSKQAGEAAATNGEAAPLTNGASENGAPYTNGVGESVAAESQ</sequence>
<comment type="caution">
    <text evidence="5">The sequence shown here is derived from an EMBL/GenBank/DDBJ whole genome shotgun (WGS) entry which is preliminary data.</text>
</comment>
<feature type="compositionally biased region" description="Low complexity" evidence="3">
    <location>
        <begin position="36"/>
        <end position="52"/>
    </location>
</feature>
<feature type="compositionally biased region" description="Polar residues" evidence="3">
    <location>
        <begin position="92"/>
        <end position="106"/>
    </location>
</feature>
<feature type="domain" description="HTH La-type RNA-binding" evidence="4">
    <location>
        <begin position="618"/>
        <end position="712"/>
    </location>
</feature>
<feature type="compositionally biased region" description="Polar residues" evidence="3">
    <location>
        <begin position="287"/>
        <end position="297"/>
    </location>
</feature>
<dbReference type="Gene3D" id="1.10.10.10">
    <property type="entry name" value="Winged helix-like DNA-binding domain superfamily/Winged helix DNA-binding domain"/>
    <property type="match status" value="1"/>
</dbReference>
<feature type="compositionally biased region" description="Basic and acidic residues" evidence="3">
    <location>
        <begin position="256"/>
        <end position="265"/>
    </location>
</feature>
<dbReference type="InterPro" id="IPR045180">
    <property type="entry name" value="La_dom_prot"/>
</dbReference>
<feature type="compositionally biased region" description="Basic and acidic residues" evidence="3">
    <location>
        <begin position="151"/>
        <end position="176"/>
    </location>
</feature>
<feature type="compositionally biased region" description="Polar residues" evidence="3">
    <location>
        <begin position="532"/>
        <end position="547"/>
    </location>
</feature>
<dbReference type="SMART" id="SM00715">
    <property type="entry name" value="LA"/>
    <property type="match status" value="1"/>
</dbReference>
<dbReference type="Pfam" id="PF05383">
    <property type="entry name" value="La"/>
    <property type="match status" value="1"/>
</dbReference>
<dbReference type="SUPFAM" id="SSF46785">
    <property type="entry name" value="Winged helix' DNA-binding domain"/>
    <property type="match status" value="1"/>
</dbReference>
<evidence type="ECO:0000256" key="1">
    <source>
        <dbReference type="ARBA" id="ARBA00022884"/>
    </source>
</evidence>
<dbReference type="GO" id="GO:0005829">
    <property type="term" value="C:cytosol"/>
    <property type="evidence" value="ECO:0007669"/>
    <property type="project" value="TreeGrafter"/>
</dbReference>
<dbReference type="AlphaFoldDB" id="A0AAW0QF00"/>
<dbReference type="PANTHER" id="PTHR22792:SF132">
    <property type="entry name" value="LA-RELATED PROTEIN 1"/>
    <property type="match status" value="1"/>
</dbReference>
<feature type="compositionally biased region" description="Polar residues" evidence="3">
    <location>
        <begin position="65"/>
        <end position="74"/>
    </location>
</feature>
<dbReference type="Proteomes" id="UP001392437">
    <property type="component" value="Unassembled WGS sequence"/>
</dbReference>
<keyword evidence="1 2" id="KW-0694">RNA-binding</keyword>
<feature type="compositionally biased region" description="Basic and acidic residues" evidence="3">
    <location>
        <begin position="306"/>
        <end position="323"/>
    </location>
</feature>
<keyword evidence="6" id="KW-1185">Reference proteome</keyword>
<organism evidence="5 6">
    <name type="scientific">Apiospora kogelbergensis</name>
    <dbReference type="NCBI Taxonomy" id="1337665"/>
    <lineage>
        <taxon>Eukaryota</taxon>
        <taxon>Fungi</taxon>
        <taxon>Dikarya</taxon>
        <taxon>Ascomycota</taxon>
        <taxon>Pezizomycotina</taxon>
        <taxon>Sordariomycetes</taxon>
        <taxon>Xylariomycetidae</taxon>
        <taxon>Amphisphaeriales</taxon>
        <taxon>Apiosporaceae</taxon>
        <taxon>Apiospora</taxon>
    </lineage>
</organism>
<dbReference type="GO" id="GO:0003723">
    <property type="term" value="F:RNA binding"/>
    <property type="evidence" value="ECO:0007669"/>
    <property type="project" value="UniProtKB-UniRule"/>
</dbReference>
<reference evidence="5 6" key="1">
    <citation type="submission" date="2023-01" db="EMBL/GenBank/DDBJ databases">
        <title>Analysis of 21 Apiospora genomes using comparative genomics revels a genus with tremendous synthesis potential of carbohydrate active enzymes and secondary metabolites.</title>
        <authorList>
            <person name="Sorensen T."/>
        </authorList>
    </citation>
    <scope>NUCLEOTIDE SEQUENCE [LARGE SCALE GENOMIC DNA]</scope>
    <source>
        <strain evidence="5 6">CBS 117206</strain>
    </source>
</reference>
<feature type="compositionally biased region" description="Basic and acidic residues" evidence="3">
    <location>
        <begin position="273"/>
        <end position="283"/>
    </location>
</feature>
<feature type="compositionally biased region" description="Polar residues" evidence="3">
    <location>
        <begin position="242"/>
        <end position="252"/>
    </location>
</feature>
<protein>
    <submittedName>
        <fullName evidence="5">La domain family</fullName>
    </submittedName>
</protein>
<gene>
    <name evidence="5" type="ORF">PG999_013344</name>
</gene>
<dbReference type="GO" id="GO:0045727">
    <property type="term" value="P:positive regulation of translation"/>
    <property type="evidence" value="ECO:0007669"/>
    <property type="project" value="TreeGrafter"/>
</dbReference>